<dbReference type="AlphaFoldDB" id="A0A1B7XEN7"/>
<accession>A0A1B7XEN7</accession>
<feature type="chain" id="PRO_5008600571" evidence="1">
    <location>
        <begin position="24"/>
        <end position="142"/>
    </location>
</feature>
<dbReference type="RefSeq" id="WP_066853852.1">
    <property type="nucleotide sequence ID" value="NZ_JXMS01000009.1"/>
</dbReference>
<feature type="signal peptide" evidence="1">
    <location>
        <begin position="1"/>
        <end position="23"/>
    </location>
</feature>
<evidence type="ECO:0000256" key="1">
    <source>
        <dbReference type="SAM" id="SignalP"/>
    </source>
</evidence>
<evidence type="ECO:0000313" key="2">
    <source>
        <dbReference type="EMBL" id="OBQ52656.1"/>
    </source>
</evidence>
<name>A0A1B7XEN7_9BACT</name>
<sequence>MNTLQKVLTVLVMVCALVTVALGGNAEASHRKNVYETKRVSKVYPDLRTLERYAYVAAYKPHKAKRFMHRNHIYKLGKGTRVVKLRSIKLHGVDAVAYEVRIPSRNEYGYVLSHNVKKVKHKRPHHPKVQVYFPSPVLIIDL</sequence>
<keyword evidence="3" id="KW-1185">Reference proteome</keyword>
<dbReference type="OrthoDB" id="5465128at2"/>
<evidence type="ECO:0000313" key="3">
    <source>
        <dbReference type="Proteomes" id="UP000091979"/>
    </source>
</evidence>
<dbReference type="EMBL" id="JXMS01000009">
    <property type="protein sequence ID" value="OBQ52656.1"/>
    <property type="molecule type" value="Genomic_DNA"/>
</dbReference>
<protein>
    <submittedName>
        <fullName evidence="2">Uncharacterized protein</fullName>
    </submittedName>
</protein>
<keyword evidence="1" id="KW-0732">Signal</keyword>
<dbReference type="PATRIC" id="fig|1560234.3.peg.3314"/>
<gene>
    <name evidence="2" type="ORF">SP90_06695</name>
</gene>
<reference evidence="2 3" key="1">
    <citation type="submission" date="2015-01" db="EMBL/GenBank/DDBJ databases">
        <title>Desulfovibrio sp. JC271 draft genome sequence.</title>
        <authorList>
            <person name="Shivani Y."/>
            <person name="Subhash Y."/>
            <person name="Sasikala C."/>
            <person name="Ramana C.V."/>
        </authorList>
    </citation>
    <scope>NUCLEOTIDE SEQUENCE [LARGE SCALE GENOMIC DNA]</scope>
    <source>
        <strain evidence="2 3">JC271</strain>
    </source>
</reference>
<proteinExistence type="predicted"/>
<comment type="caution">
    <text evidence="2">The sequence shown here is derived from an EMBL/GenBank/DDBJ whole genome shotgun (WGS) entry which is preliminary data.</text>
</comment>
<dbReference type="STRING" id="1560234.SP90_06695"/>
<dbReference type="Proteomes" id="UP000091979">
    <property type="component" value="Unassembled WGS sequence"/>
</dbReference>
<organism evidence="2 3">
    <name type="scientific">Halodesulfovibrio spirochaetisodalis</name>
    <dbReference type="NCBI Taxonomy" id="1560234"/>
    <lineage>
        <taxon>Bacteria</taxon>
        <taxon>Pseudomonadati</taxon>
        <taxon>Thermodesulfobacteriota</taxon>
        <taxon>Desulfovibrionia</taxon>
        <taxon>Desulfovibrionales</taxon>
        <taxon>Desulfovibrionaceae</taxon>
        <taxon>Halodesulfovibrio</taxon>
    </lineage>
</organism>